<dbReference type="Proteomes" id="UP000320048">
    <property type="component" value="Unassembled WGS sequence"/>
</dbReference>
<keyword evidence="1" id="KW-1133">Transmembrane helix</keyword>
<feature type="transmembrane region" description="Helical" evidence="1">
    <location>
        <begin position="73"/>
        <end position="91"/>
    </location>
</feature>
<keyword evidence="1" id="KW-0472">Membrane</keyword>
<name>A0A537J378_9BACT</name>
<accession>A0A537J378</accession>
<reference evidence="2 3" key="1">
    <citation type="journal article" date="2019" name="Nat. Microbiol.">
        <title>Mediterranean grassland soil C-N compound turnover is dependent on rainfall and depth, and is mediated by genomically divergent microorganisms.</title>
        <authorList>
            <person name="Diamond S."/>
            <person name="Andeer P.F."/>
            <person name="Li Z."/>
            <person name="Crits-Christoph A."/>
            <person name="Burstein D."/>
            <person name="Anantharaman K."/>
            <person name="Lane K.R."/>
            <person name="Thomas B.C."/>
            <person name="Pan C."/>
            <person name="Northen T.R."/>
            <person name="Banfield J.F."/>
        </authorList>
    </citation>
    <scope>NUCLEOTIDE SEQUENCE [LARGE SCALE GENOMIC DNA]</scope>
    <source>
        <strain evidence="2">NP_7</strain>
    </source>
</reference>
<protein>
    <recommendedName>
        <fullName evidence="4">Polysaccharide biosynthesis protein</fullName>
    </recommendedName>
</protein>
<dbReference type="PANTHER" id="PTHR43318:SF2">
    <property type="entry name" value="UDP-N-ACETYLGLUCOSAMINE 4,6-DEHYDRATASE (INVERTING)"/>
    <property type="match status" value="1"/>
</dbReference>
<sequence length="151" mass="17780">MKYRRLFIVAVHLALVVLANYLAFWLRFDGAIPERELNWFRQMLPFLVAIRGLIFIPFHIYKGLWRYTGVWDLRNIIASVLVSTLGFYVLTHWGFGLTGYPRSVFLIDSMLLIFALGGVRLAWRIYREFRYLEREKRILIYGAGDAGEMIV</sequence>
<evidence type="ECO:0000313" key="2">
    <source>
        <dbReference type="EMBL" id="TMI77496.1"/>
    </source>
</evidence>
<feature type="non-terminal residue" evidence="2">
    <location>
        <position position="151"/>
    </location>
</feature>
<comment type="caution">
    <text evidence="2">The sequence shown here is derived from an EMBL/GenBank/DDBJ whole genome shotgun (WGS) entry which is preliminary data.</text>
</comment>
<dbReference type="InterPro" id="IPR051203">
    <property type="entry name" value="Polysaccharide_Synthase-Rel"/>
</dbReference>
<feature type="transmembrane region" description="Helical" evidence="1">
    <location>
        <begin position="103"/>
        <end position="123"/>
    </location>
</feature>
<evidence type="ECO:0000256" key="1">
    <source>
        <dbReference type="SAM" id="Phobius"/>
    </source>
</evidence>
<dbReference type="PANTHER" id="PTHR43318">
    <property type="entry name" value="UDP-N-ACETYLGLUCOSAMINE 4,6-DEHYDRATASE"/>
    <property type="match status" value="1"/>
</dbReference>
<keyword evidence="1" id="KW-0812">Transmembrane</keyword>
<evidence type="ECO:0008006" key="4">
    <source>
        <dbReference type="Google" id="ProtNLM"/>
    </source>
</evidence>
<dbReference type="EMBL" id="VBAO01000460">
    <property type="protein sequence ID" value="TMI77496.1"/>
    <property type="molecule type" value="Genomic_DNA"/>
</dbReference>
<feature type="transmembrane region" description="Helical" evidence="1">
    <location>
        <begin position="43"/>
        <end position="61"/>
    </location>
</feature>
<organism evidence="2 3">
    <name type="scientific">Candidatus Segetimicrobium genomatis</name>
    <dbReference type="NCBI Taxonomy" id="2569760"/>
    <lineage>
        <taxon>Bacteria</taxon>
        <taxon>Bacillati</taxon>
        <taxon>Candidatus Sysuimicrobiota</taxon>
        <taxon>Candidatus Sysuimicrobiia</taxon>
        <taxon>Candidatus Sysuimicrobiales</taxon>
        <taxon>Candidatus Segetimicrobiaceae</taxon>
        <taxon>Candidatus Segetimicrobium</taxon>
    </lineage>
</organism>
<dbReference type="AlphaFoldDB" id="A0A537J378"/>
<evidence type="ECO:0000313" key="3">
    <source>
        <dbReference type="Proteomes" id="UP000320048"/>
    </source>
</evidence>
<gene>
    <name evidence="2" type="ORF">E6H04_14105</name>
</gene>
<proteinExistence type="predicted"/>